<evidence type="ECO:0008006" key="4">
    <source>
        <dbReference type="Google" id="ProtNLM"/>
    </source>
</evidence>
<dbReference type="Proteomes" id="UP000294543">
    <property type="component" value="Unassembled WGS sequence"/>
</dbReference>
<evidence type="ECO:0000256" key="1">
    <source>
        <dbReference type="SAM" id="MobiDB-lite"/>
    </source>
</evidence>
<keyword evidence="3" id="KW-1185">Reference proteome</keyword>
<dbReference type="AlphaFoldDB" id="A0A4R4WQS0"/>
<protein>
    <recommendedName>
        <fullName evidence="4">Helix-turn-helix domain-containing protein</fullName>
    </recommendedName>
</protein>
<gene>
    <name evidence="2" type="ORF">E1294_28385</name>
</gene>
<dbReference type="EMBL" id="SMKP01000090">
    <property type="protein sequence ID" value="TDD17240.1"/>
    <property type="molecule type" value="Genomic_DNA"/>
</dbReference>
<evidence type="ECO:0000313" key="2">
    <source>
        <dbReference type="EMBL" id="TDD17240.1"/>
    </source>
</evidence>
<name>A0A4R4WQS0_9ACTN</name>
<dbReference type="OrthoDB" id="3260166at2"/>
<dbReference type="RefSeq" id="WP_132513339.1">
    <property type="nucleotide sequence ID" value="NZ_SMKP01000090.1"/>
</dbReference>
<proteinExistence type="predicted"/>
<feature type="region of interest" description="Disordered" evidence="1">
    <location>
        <begin position="1"/>
        <end position="57"/>
    </location>
</feature>
<accession>A0A4R4WQS0</accession>
<comment type="caution">
    <text evidence="2">The sequence shown here is derived from an EMBL/GenBank/DDBJ whole genome shotgun (WGS) entry which is preliminary data.</text>
</comment>
<evidence type="ECO:0000313" key="3">
    <source>
        <dbReference type="Proteomes" id="UP000294543"/>
    </source>
</evidence>
<sequence length="231" mass="25750">MILPSHPPLHKRGAVVTAASAGRPRQTQRGISQRAAHVGARPERHPHTACPAPTHPRTSRIAWQRVTTVSDGPDLLAGPSRALIAASVPRGMRRAGSQREWLRTLKEDAEVLDLRCDGYANLLRIANLIAWAADWATMCSRPTLARLIEVTGLATATVKRWVRWLRQHGWLGVVEQGSTCRFRKGTMAGLVDDGLGNRAAVWVLAVPRRSRAERLRDRNDQDRRRADLRTR</sequence>
<organism evidence="2 3">
    <name type="scientific">Nonomuraea diastatica</name>
    <dbReference type="NCBI Taxonomy" id="1848329"/>
    <lineage>
        <taxon>Bacteria</taxon>
        <taxon>Bacillati</taxon>
        <taxon>Actinomycetota</taxon>
        <taxon>Actinomycetes</taxon>
        <taxon>Streptosporangiales</taxon>
        <taxon>Streptosporangiaceae</taxon>
        <taxon>Nonomuraea</taxon>
    </lineage>
</organism>
<reference evidence="2 3" key="1">
    <citation type="submission" date="2019-03" db="EMBL/GenBank/DDBJ databases">
        <title>Draft genome sequences of novel Actinobacteria.</title>
        <authorList>
            <person name="Sahin N."/>
            <person name="Ay H."/>
            <person name="Saygin H."/>
        </authorList>
    </citation>
    <scope>NUCLEOTIDE SEQUENCE [LARGE SCALE GENOMIC DNA]</scope>
    <source>
        <strain evidence="2 3">KC712</strain>
    </source>
</reference>